<proteinExistence type="predicted"/>
<gene>
    <name evidence="1" type="ORF">ATN88_07130</name>
</gene>
<dbReference type="RefSeq" id="WP_067411781.1">
    <property type="nucleotide sequence ID" value="NZ_LNTY01000006.1"/>
</dbReference>
<dbReference type="STRING" id="294935.ATN88_07130"/>
<accession>A0A135ID70</accession>
<evidence type="ECO:0000313" key="2">
    <source>
        <dbReference type="Proteomes" id="UP000070529"/>
    </source>
</evidence>
<dbReference type="EMBL" id="LNTY01000006">
    <property type="protein sequence ID" value="KXF83412.1"/>
    <property type="molecule type" value="Genomic_DNA"/>
</dbReference>
<reference evidence="1 2" key="1">
    <citation type="submission" date="2015-11" db="EMBL/GenBank/DDBJ databases">
        <title>Genomic Taxonomy of the Vibrionaceae.</title>
        <authorList>
            <person name="Gomez-Gil B."/>
            <person name="Enciso-Ibarra J."/>
        </authorList>
    </citation>
    <scope>NUCLEOTIDE SEQUENCE [LARGE SCALE GENOMIC DNA]</scope>
    <source>
        <strain evidence="1 2">CAIM 912</strain>
    </source>
</reference>
<dbReference type="OrthoDB" id="4322331at2"/>
<comment type="caution">
    <text evidence="1">The sequence shown here is derived from an EMBL/GenBank/DDBJ whole genome shotgun (WGS) entry which is preliminary data.</text>
</comment>
<sequence>MTTSSLYAIDPDLPHCQWWLAVASPQVSYNRRDFEYLLPELKRDVEDVADWEKSFVEWWGIETRREWHEMIHRLAMGEVHGDIWRNEFCRRACMTRKSGTLAFKPFKVTSQNQKCGI</sequence>
<evidence type="ECO:0000313" key="1">
    <source>
        <dbReference type="EMBL" id="KXF83412.1"/>
    </source>
</evidence>
<protein>
    <submittedName>
        <fullName evidence="1">Uncharacterized protein</fullName>
    </submittedName>
</protein>
<organism evidence="1 2">
    <name type="scientific">Enterovibrio coralii</name>
    <dbReference type="NCBI Taxonomy" id="294935"/>
    <lineage>
        <taxon>Bacteria</taxon>
        <taxon>Pseudomonadati</taxon>
        <taxon>Pseudomonadota</taxon>
        <taxon>Gammaproteobacteria</taxon>
        <taxon>Vibrionales</taxon>
        <taxon>Vibrionaceae</taxon>
        <taxon>Enterovibrio</taxon>
    </lineage>
</organism>
<keyword evidence="2" id="KW-1185">Reference proteome</keyword>
<dbReference type="Proteomes" id="UP000070529">
    <property type="component" value="Unassembled WGS sequence"/>
</dbReference>
<name>A0A135ID70_9GAMM</name>
<dbReference type="AlphaFoldDB" id="A0A135ID70"/>